<sequence>MTETVTQCLPHTTGTSLTARRATISTPPTSIPSPISTAVNRLRNQLTLSTSSPVNQNGSFEFDRVLKSGYAQKRTQKTKVWKTIYLVLRPNALYIYKSDKENKLRHKLHLSDLSAVAPLKDPKQKRNNLFGLFSPARNYHFEASSAKDAQEWIDLIRQDARIEEEEEEMFLASPVIRRQSFAPASMLKTTDGSHDPPVLDHERFVSSSPELVDRPTSKSVRSERKRLSHNDYSGMSANEVASQSDLSDVEGQKGHGASIESFTVPSTSALGTQFDSPPKRPVMGDQNASQVSGLNVERDPDRVVWQGWLWFLKGKRGMRQWKNCWAVLRPRNLILYKDESEYTASFILALASIVNVVDIDPVSKTKVHCMQIITDEKSYRFCAHDEESLFHCLGTFKSLLAKRKELEARVSVSGQGAVAAAS</sequence>
<organism evidence="3 4">
    <name type="scientific">Xylaria hypoxylon</name>
    <dbReference type="NCBI Taxonomy" id="37992"/>
    <lineage>
        <taxon>Eukaryota</taxon>
        <taxon>Fungi</taxon>
        <taxon>Dikarya</taxon>
        <taxon>Ascomycota</taxon>
        <taxon>Pezizomycotina</taxon>
        <taxon>Sordariomycetes</taxon>
        <taxon>Xylariomycetidae</taxon>
        <taxon>Xylariales</taxon>
        <taxon>Xylariaceae</taxon>
        <taxon>Xylaria</taxon>
    </lineage>
</organism>
<comment type="caution">
    <text evidence="3">The sequence shown here is derived from an EMBL/GenBank/DDBJ whole genome shotgun (WGS) entry which is preliminary data.</text>
</comment>
<dbReference type="InterPro" id="IPR001849">
    <property type="entry name" value="PH_domain"/>
</dbReference>
<dbReference type="PANTHER" id="PTHR14336:SF15">
    <property type="entry name" value="DUAL ADAPTER FOR PHOSPHOTYROSINE AND 3-PHOSPHOTYROSINE AND 3-PHOSPHOINOSITIDE"/>
    <property type="match status" value="1"/>
</dbReference>
<dbReference type="AlphaFoldDB" id="A0A4Z0Y9Y7"/>
<dbReference type="STRING" id="37992.A0A4Z0Y9Y7"/>
<dbReference type="Pfam" id="PF00169">
    <property type="entry name" value="PH"/>
    <property type="match status" value="2"/>
</dbReference>
<evidence type="ECO:0000313" key="4">
    <source>
        <dbReference type="Proteomes" id="UP000297716"/>
    </source>
</evidence>
<reference evidence="3 4" key="1">
    <citation type="submission" date="2019-03" db="EMBL/GenBank/DDBJ databases">
        <title>Draft genome sequence of Xylaria hypoxylon DSM 108379, a ubiquitous saprotrophic-parasitic fungi on hardwood.</title>
        <authorList>
            <person name="Buettner E."/>
            <person name="Leonhardt S."/>
            <person name="Gebauer A.M."/>
            <person name="Liers C."/>
            <person name="Hofrichter M."/>
            <person name="Kellner H."/>
        </authorList>
    </citation>
    <scope>NUCLEOTIDE SEQUENCE [LARGE SCALE GENOMIC DNA]</scope>
    <source>
        <strain evidence="3 4">DSM 108379</strain>
    </source>
</reference>
<name>A0A4Z0Y9Y7_9PEZI</name>
<dbReference type="OrthoDB" id="2157866at2759"/>
<dbReference type="EMBL" id="SKBN01000207">
    <property type="protein sequence ID" value="TGJ80674.1"/>
    <property type="molecule type" value="Genomic_DNA"/>
</dbReference>
<evidence type="ECO:0000256" key="1">
    <source>
        <dbReference type="SAM" id="MobiDB-lite"/>
    </source>
</evidence>
<proteinExistence type="predicted"/>
<gene>
    <name evidence="3" type="ORF">E0Z10_g8077</name>
</gene>
<dbReference type="InterPro" id="IPR011993">
    <property type="entry name" value="PH-like_dom_sf"/>
</dbReference>
<feature type="domain" description="PH" evidence="2">
    <location>
        <begin position="302"/>
        <end position="401"/>
    </location>
</feature>
<dbReference type="FunFam" id="2.30.29.30:FF:000286">
    <property type="entry name" value="PH-protein kinase domain containing protein"/>
    <property type="match status" value="1"/>
</dbReference>
<feature type="region of interest" description="Disordered" evidence="1">
    <location>
        <begin position="186"/>
        <end position="254"/>
    </location>
</feature>
<evidence type="ECO:0000313" key="3">
    <source>
        <dbReference type="EMBL" id="TGJ80674.1"/>
    </source>
</evidence>
<dbReference type="Proteomes" id="UP000297716">
    <property type="component" value="Unassembled WGS sequence"/>
</dbReference>
<dbReference type="CDD" id="cd13299">
    <property type="entry name" value="PH2_PH_fungal"/>
    <property type="match status" value="1"/>
</dbReference>
<keyword evidence="4" id="KW-1185">Reference proteome</keyword>
<feature type="compositionally biased region" description="Polar residues" evidence="1">
    <location>
        <begin position="230"/>
        <end position="246"/>
    </location>
</feature>
<dbReference type="SMART" id="SM00233">
    <property type="entry name" value="PH"/>
    <property type="match status" value="2"/>
</dbReference>
<dbReference type="CDD" id="cd13298">
    <property type="entry name" value="PH1_PH_fungal"/>
    <property type="match status" value="1"/>
</dbReference>
<feature type="compositionally biased region" description="Basic and acidic residues" evidence="1">
    <location>
        <begin position="211"/>
        <end position="222"/>
    </location>
</feature>
<evidence type="ECO:0000259" key="2">
    <source>
        <dbReference type="PROSITE" id="PS50003"/>
    </source>
</evidence>
<dbReference type="Gene3D" id="2.30.29.30">
    <property type="entry name" value="Pleckstrin-homology domain (PH domain)/Phosphotyrosine-binding domain (PTB)"/>
    <property type="match status" value="2"/>
</dbReference>
<feature type="compositionally biased region" description="Basic and acidic residues" evidence="1">
    <location>
        <begin position="191"/>
        <end position="204"/>
    </location>
</feature>
<dbReference type="InterPro" id="IPR051707">
    <property type="entry name" value="PI-Interact_SigTrans_Reg"/>
</dbReference>
<feature type="domain" description="PH" evidence="2">
    <location>
        <begin position="64"/>
        <end position="161"/>
    </location>
</feature>
<accession>A0A4Z0Y9Y7</accession>
<dbReference type="SUPFAM" id="SSF50729">
    <property type="entry name" value="PH domain-like"/>
    <property type="match status" value="2"/>
</dbReference>
<protein>
    <recommendedName>
        <fullName evidence="2">PH domain-containing protein</fullName>
    </recommendedName>
</protein>
<dbReference type="PROSITE" id="PS50003">
    <property type="entry name" value="PH_DOMAIN"/>
    <property type="match status" value="2"/>
</dbReference>
<dbReference type="PANTHER" id="PTHR14336">
    <property type="entry name" value="TANDEM PH DOMAIN CONTAINING PROTEIN"/>
    <property type="match status" value="1"/>
</dbReference>